<evidence type="ECO:0000259" key="8">
    <source>
        <dbReference type="PROSITE" id="PS50060"/>
    </source>
</evidence>
<name>A0A9Q0NFW1_9DIPT</name>
<feature type="region of interest" description="Disordered" evidence="6">
    <location>
        <begin position="755"/>
        <end position="776"/>
    </location>
</feature>
<dbReference type="Pfam" id="PF00120">
    <property type="entry name" value="Gln-synt_C"/>
    <property type="match status" value="1"/>
</dbReference>
<dbReference type="PROSITE" id="PS51987">
    <property type="entry name" value="GS_CATALYTIC"/>
    <property type="match status" value="1"/>
</dbReference>
<dbReference type="PANTHER" id="PTHR43785">
    <property type="entry name" value="GAMMA-GLUTAMYLPUTRESCINE SYNTHETASE"/>
    <property type="match status" value="1"/>
</dbReference>
<evidence type="ECO:0000313" key="11">
    <source>
        <dbReference type="Proteomes" id="UP001151699"/>
    </source>
</evidence>
<dbReference type="Gene3D" id="2.60.120.200">
    <property type="match status" value="2"/>
</dbReference>
<dbReference type="InterPro" id="IPR014746">
    <property type="entry name" value="Gln_synth/guanido_kin_cat_dom"/>
</dbReference>
<dbReference type="Pfam" id="PF00629">
    <property type="entry name" value="MAM"/>
    <property type="match status" value="2"/>
</dbReference>
<evidence type="ECO:0000256" key="1">
    <source>
        <dbReference type="ARBA" id="ARBA00022598"/>
    </source>
</evidence>
<evidence type="ECO:0000256" key="6">
    <source>
        <dbReference type="SAM" id="MobiDB-lite"/>
    </source>
</evidence>
<keyword evidence="1" id="KW-0436">Ligase</keyword>
<feature type="domain" description="GS catalytic" evidence="9">
    <location>
        <begin position="234"/>
        <end position="375"/>
    </location>
</feature>
<keyword evidence="11" id="KW-1185">Reference proteome</keyword>
<sequence length="776" mass="86360">FCIAVTVLHLLAIVNCQRPLSANASSSTAQTISTLKPPPYQENFEYDTTSLSSGVAVENPFYPFQSNLRKSGRGSRKNTFYDLKKNLTASQNKLWQRQGDAPENIKNPLLVLKQRYKNDFLERGIQHVRLAFVDTTNTVRLRIIPIAKFLKSVASGERRYFMSKAVFGLMLHEDHLPVGLPSEISCRGEMCLIPDLTNGIENLSRLPYGSGTHTLCLVDLEEKDYPGVIFGGCPRSSLKNIIKTANEELGLSFLVGFEIEVFFLQKQLDRITPIDNSTYASSIAMRCVNTSMMIDEIVQSIFAQGIEISHFHPESGPGQFEFVIDPYDPLTAADNLVRTRETIYNIAAKYDLHATLAPKVFADYTGSGSHCHISLSSSKVADSPPGPLASEGLTSRMLPQQEDSGMEDVLGVKCNFENDCAWIWDENVLDGFTVVTGANLTDSNRTGIMPGPAADPNNDANGHFLHLRLEPSTKHRTLKSPTFSVTREHCFLEMYVHQSSMQNGSLKIVIEPQNAPESSSWVPAEIAGNDFRQWQLMHFRIGRVSQDFQVVFEVVPRGLVGSQRGHVSIDDLSLKGCFPEGPRTDTCSNALVKCQKNKRDQCLKTISVCDIDVDCDDKEDELLNCDKYPIGGKCDFESGWCGWQNSGKAIMLWERHHGPTPTEKTGPETDHTFQYANNSGHYMFVNMNQHANDAEMSKLVGFASNAVMNSVVFNPPPQVHYNASSPYRNTCMEIWMKLLSTPCCDNKLEVVDKSGTSQQANHTHEQGDDATVLNEN</sequence>
<dbReference type="SMART" id="SM01230">
    <property type="entry name" value="Gln-synt_C"/>
    <property type="match status" value="1"/>
</dbReference>
<comment type="caution">
    <text evidence="10">The sequence shown here is derived from an EMBL/GenBank/DDBJ whole genome shotgun (WGS) entry which is preliminary data.</text>
</comment>
<reference evidence="10" key="1">
    <citation type="submission" date="2022-07" db="EMBL/GenBank/DDBJ databases">
        <authorList>
            <person name="Trinca V."/>
            <person name="Uliana J.V.C."/>
            <person name="Torres T.T."/>
            <person name="Ward R.J."/>
            <person name="Monesi N."/>
        </authorList>
    </citation>
    <scope>NUCLEOTIDE SEQUENCE</scope>
    <source>
        <strain evidence="10">HSMRA1968</strain>
        <tissue evidence="10">Whole embryos</tissue>
    </source>
</reference>
<dbReference type="SMART" id="SM00192">
    <property type="entry name" value="LDLa"/>
    <property type="match status" value="1"/>
</dbReference>
<dbReference type="PANTHER" id="PTHR43785:SF2">
    <property type="entry name" value="TYPE-1 GLUTAMINE SYNTHETASE 1"/>
    <property type="match status" value="1"/>
</dbReference>
<organism evidence="10 11">
    <name type="scientific">Pseudolycoriella hygida</name>
    <dbReference type="NCBI Taxonomy" id="35572"/>
    <lineage>
        <taxon>Eukaryota</taxon>
        <taxon>Metazoa</taxon>
        <taxon>Ecdysozoa</taxon>
        <taxon>Arthropoda</taxon>
        <taxon>Hexapoda</taxon>
        <taxon>Insecta</taxon>
        <taxon>Pterygota</taxon>
        <taxon>Neoptera</taxon>
        <taxon>Endopterygota</taxon>
        <taxon>Diptera</taxon>
        <taxon>Nematocera</taxon>
        <taxon>Sciaroidea</taxon>
        <taxon>Sciaridae</taxon>
        <taxon>Pseudolycoriella</taxon>
    </lineage>
</organism>
<dbReference type="Gene3D" id="3.30.590.10">
    <property type="entry name" value="Glutamine synthetase/guanido kinase, catalytic domain"/>
    <property type="match status" value="1"/>
</dbReference>
<evidence type="ECO:0000256" key="3">
    <source>
        <dbReference type="PROSITE-ProRule" id="PRU00124"/>
    </source>
</evidence>
<proteinExistence type="inferred from homology"/>
<gene>
    <name evidence="10" type="primary">fluG</name>
    <name evidence="10" type="ORF">Bhyg_04168</name>
</gene>
<dbReference type="InterPro" id="IPR008146">
    <property type="entry name" value="Gln_synth_cat_dom"/>
</dbReference>
<dbReference type="SMART" id="SM00137">
    <property type="entry name" value="MAM"/>
    <property type="match status" value="1"/>
</dbReference>
<evidence type="ECO:0000256" key="7">
    <source>
        <dbReference type="SAM" id="SignalP"/>
    </source>
</evidence>
<dbReference type="InterPro" id="IPR002172">
    <property type="entry name" value="LDrepeatLR_classA_rpt"/>
</dbReference>
<evidence type="ECO:0000256" key="5">
    <source>
        <dbReference type="RuleBase" id="RU000384"/>
    </source>
</evidence>
<feature type="signal peptide" evidence="7">
    <location>
        <begin position="1"/>
        <end position="16"/>
    </location>
</feature>
<accession>A0A9Q0NFW1</accession>
<dbReference type="AlphaFoldDB" id="A0A9Q0NFW1"/>
<dbReference type="CDD" id="cd06263">
    <property type="entry name" value="MAM"/>
    <property type="match status" value="1"/>
</dbReference>
<dbReference type="SUPFAM" id="SSF49899">
    <property type="entry name" value="Concanavalin A-like lectins/glucanases"/>
    <property type="match status" value="2"/>
</dbReference>
<dbReference type="PROSITE" id="PS50060">
    <property type="entry name" value="MAM_2"/>
    <property type="match status" value="2"/>
</dbReference>
<feature type="non-terminal residue" evidence="10">
    <location>
        <position position="1"/>
    </location>
</feature>
<feature type="domain" description="MAM" evidence="8">
    <location>
        <begin position="412"/>
        <end position="579"/>
    </location>
</feature>
<feature type="chain" id="PRO_5040377484" evidence="7">
    <location>
        <begin position="17"/>
        <end position="776"/>
    </location>
</feature>
<feature type="domain" description="MAM" evidence="8">
    <location>
        <begin position="632"/>
        <end position="738"/>
    </location>
</feature>
<keyword evidence="2" id="KW-1015">Disulfide bond</keyword>
<dbReference type="GO" id="GO:0016020">
    <property type="term" value="C:membrane"/>
    <property type="evidence" value="ECO:0007669"/>
    <property type="project" value="InterPro"/>
</dbReference>
<evidence type="ECO:0000256" key="2">
    <source>
        <dbReference type="ARBA" id="ARBA00023157"/>
    </source>
</evidence>
<dbReference type="EMBL" id="WJQU01000001">
    <property type="protein sequence ID" value="KAJ6648936.1"/>
    <property type="molecule type" value="Genomic_DNA"/>
</dbReference>
<comment type="similarity">
    <text evidence="4 5">Belongs to the glutamine synthetase family.</text>
</comment>
<dbReference type="OrthoDB" id="73209at2759"/>
<dbReference type="InterPro" id="IPR000998">
    <property type="entry name" value="MAM_dom"/>
</dbReference>
<dbReference type="GO" id="GO:0004356">
    <property type="term" value="F:glutamine synthetase activity"/>
    <property type="evidence" value="ECO:0007669"/>
    <property type="project" value="InterPro"/>
</dbReference>
<evidence type="ECO:0000259" key="9">
    <source>
        <dbReference type="PROSITE" id="PS51987"/>
    </source>
</evidence>
<dbReference type="FunFam" id="2.60.120.200:FF:000193">
    <property type="entry name" value="Tyrosine-protein kinase receptor"/>
    <property type="match status" value="1"/>
</dbReference>
<dbReference type="InterPro" id="IPR013320">
    <property type="entry name" value="ConA-like_dom_sf"/>
</dbReference>
<comment type="caution">
    <text evidence="3">Lacks conserved residue(s) required for the propagation of feature annotation.</text>
</comment>
<evidence type="ECO:0000256" key="4">
    <source>
        <dbReference type="PROSITE-ProRule" id="PRU01331"/>
    </source>
</evidence>
<dbReference type="Proteomes" id="UP001151699">
    <property type="component" value="Chromosome A"/>
</dbReference>
<dbReference type="SUPFAM" id="SSF55931">
    <property type="entry name" value="Glutamine synthetase/guanido kinase"/>
    <property type="match status" value="1"/>
</dbReference>
<evidence type="ECO:0000313" key="10">
    <source>
        <dbReference type="EMBL" id="KAJ6648936.1"/>
    </source>
</evidence>
<keyword evidence="7" id="KW-0732">Signal</keyword>
<dbReference type="PROSITE" id="PS50068">
    <property type="entry name" value="LDLRA_2"/>
    <property type="match status" value="1"/>
</dbReference>
<protein>
    <submittedName>
        <fullName evidence="10">Protein fluG</fullName>
    </submittedName>
</protein>